<evidence type="ECO:0000313" key="3">
    <source>
        <dbReference type="Proteomes" id="UP000256431"/>
    </source>
</evidence>
<keyword evidence="2" id="KW-0808">Transferase</keyword>
<gene>
    <name evidence="2" type="ORF">DXI23_01485</name>
</gene>
<evidence type="ECO:0000313" key="2">
    <source>
        <dbReference type="EMBL" id="RDU42383.1"/>
    </source>
</evidence>
<dbReference type="Proteomes" id="UP000256431">
    <property type="component" value="Unassembled WGS sequence"/>
</dbReference>
<reference evidence="2 3" key="1">
    <citation type="submission" date="2018-08" db="EMBL/GenBank/DDBJ databases">
        <title>Genome sequence of Marinobacter flavimaris KCTC 12185.</title>
        <authorList>
            <person name="Chun J."/>
            <person name="Kim B.-Y."/>
            <person name="Choi S.-B."/>
            <person name="Kwak M.-J."/>
        </authorList>
    </citation>
    <scope>NUCLEOTIDE SEQUENCE [LARGE SCALE GENOMIC DNA]</scope>
    <source>
        <strain evidence="2 3">KCTC 12185</strain>
    </source>
</reference>
<dbReference type="RefSeq" id="WP_104269957.1">
    <property type="nucleotide sequence ID" value="NZ_PSSW01000001.1"/>
</dbReference>
<proteinExistence type="predicted"/>
<dbReference type="GO" id="GO:0016740">
    <property type="term" value="F:transferase activity"/>
    <property type="evidence" value="ECO:0007669"/>
    <property type="project" value="UniProtKB-KW"/>
</dbReference>
<keyword evidence="3" id="KW-1185">Reference proteome</keyword>
<dbReference type="EMBL" id="QRDH01000001">
    <property type="protein sequence ID" value="RDU42383.1"/>
    <property type="molecule type" value="Genomic_DNA"/>
</dbReference>
<accession>A0A3D8H6L7</accession>
<feature type="domain" description="Polysaccharide pyruvyl transferase" evidence="1">
    <location>
        <begin position="15"/>
        <end position="347"/>
    </location>
</feature>
<protein>
    <submittedName>
        <fullName evidence="2">Polysaccharide pyruvyl transferase family protein</fullName>
    </submittedName>
</protein>
<organism evidence="2 3">
    <name type="scientific">Marinobacter flavimaris</name>
    <dbReference type="NCBI Taxonomy" id="262076"/>
    <lineage>
        <taxon>Bacteria</taxon>
        <taxon>Pseudomonadati</taxon>
        <taxon>Pseudomonadota</taxon>
        <taxon>Gammaproteobacteria</taxon>
        <taxon>Pseudomonadales</taxon>
        <taxon>Marinobacteraceae</taxon>
        <taxon>Marinobacter</taxon>
    </lineage>
</organism>
<evidence type="ECO:0000259" key="1">
    <source>
        <dbReference type="Pfam" id="PF04230"/>
    </source>
</evidence>
<name>A0A3D8H6L7_9GAMM</name>
<dbReference type="AlphaFoldDB" id="A0A3D8H6L7"/>
<dbReference type="PANTHER" id="PTHR36836:SF1">
    <property type="entry name" value="COLANIC ACID BIOSYNTHESIS PROTEIN WCAK"/>
    <property type="match status" value="1"/>
</dbReference>
<dbReference type="InterPro" id="IPR007345">
    <property type="entry name" value="Polysacch_pyruvyl_Trfase"/>
</dbReference>
<comment type="caution">
    <text evidence="2">The sequence shown here is derived from an EMBL/GenBank/DDBJ whole genome shotgun (WGS) entry which is preliminary data.</text>
</comment>
<dbReference type="PANTHER" id="PTHR36836">
    <property type="entry name" value="COLANIC ACID BIOSYNTHESIS PROTEIN WCAK"/>
    <property type="match status" value="1"/>
</dbReference>
<dbReference type="Pfam" id="PF04230">
    <property type="entry name" value="PS_pyruv_trans"/>
    <property type="match status" value="1"/>
</dbReference>
<sequence length="416" mass="47479">MKKVLLMDMFSTIHVGNGALLENTIKLCKAAWGDCRFDIITLDKKTNSLKYSADRLHSPMFGKFWFGQSGLGKSLWATRQALFMLLQILNELTFRVPSEKLTFSKEQKDAVQAINDSDICVSSSGEMISDTFYQMLPFWLFTYWLASKKGKKLIVFPQTIGPLKMGWTRALVKLALKDATIIAGRDEESYNTLLSLGLSREVVMFVPDVAIQQEIGDADINRYLPNREKKVIGITISNPPKREKGTPLDFVEEVGKQVEKLDPKQYQILIMPSNYQVDGISKDYSLCMSLQERLRTQFDTSILENRAYFPDEYTSLLSQLELFISTRMHVAILATSIGTPTIAINTQHKIRGYMQNIKAEHFCVEYSEMDRIAQLAGEILQNPKEVSEHLKGQNELLRRKHKPFVERLTEVDARQA</sequence>